<evidence type="ECO:0000313" key="2">
    <source>
        <dbReference type="Proteomes" id="UP000236449"/>
    </source>
</evidence>
<dbReference type="Proteomes" id="UP000236449">
    <property type="component" value="Unassembled WGS sequence"/>
</dbReference>
<sequence length="95" mass="11054">MNQQELTKLLAFYQRALNERSVENIERSVNLLQKHLPAVDQTAEENLDVLAKLKQVHLEATLFIQNERDLVKAEMDSLGNNRARDFAYQKTQLSR</sequence>
<dbReference type="EMBL" id="POSK01000018">
    <property type="protein sequence ID" value="PNI01849.1"/>
    <property type="molecule type" value="Genomic_DNA"/>
</dbReference>
<dbReference type="RefSeq" id="WP_102967160.1">
    <property type="nucleotide sequence ID" value="NZ_JAPWHJ010000006.1"/>
</dbReference>
<evidence type="ECO:0008006" key="3">
    <source>
        <dbReference type="Google" id="ProtNLM"/>
    </source>
</evidence>
<reference evidence="1 2" key="1">
    <citation type="submission" date="2018-01" db="EMBL/GenBank/DDBJ databases">
        <title>Draft genome sequences of six Vibrio diazotrophicus strains isolated from deep-sea sediments of the Baltic Sea.</title>
        <authorList>
            <person name="Castillo D."/>
            <person name="Vandieken V."/>
            <person name="Chiang O."/>
            <person name="Middelboe M."/>
        </authorList>
    </citation>
    <scope>NUCLEOTIDE SEQUENCE [LARGE SCALE GENOMIC DNA]</scope>
    <source>
        <strain evidence="1 2">60.27F</strain>
    </source>
</reference>
<comment type="caution">
    <text evidence="1">The sequence shown here is derived from an EMBL/GenBank/DDBJ whole genome shotgun (WGS) entry which is preliminary data.</text>
</comment>
<dbReference type="AlphaFoldDB" id="A0A2J8HUA7"/>
<proteinExistence type="predicted"/>
<accession>A0A2J8HUA7</accession>
<gene>
    <name evidence="1" type="ORF">C1N32_19685</name>
</gene>
<protein>
    <recommendedName>
        <fullName evidence="3">Flagellar protein FliT</fullName>
    </recommendedName>
</protein>
<organism evidence="1 2">
    <name type="scientific">Vibrio diazotrophicus</name>
    <dbReference type="NCBI Taxonomy" id="685"/>
    <lineage>
        <taxon>Bacteria</taxon>
        <taxon>Pseudomonadati</taxon>
        <taxon>Pseudomonadota</taxon>
        <taxon>Gammaproteobacteria</taxon>
        <taxon>Vibrionales</taxon>
        <taxon>Vibrionaceae</taxon>
        <taxon>Vibrio</taxon>
    </lineage>
</organism>
<name>A0A2J8HUA7_VIBDI</name>
<evidence type="ECO:0000313" key="1">
    <source>
        <dbReference type="EMBL" id="PNI01849.1"/>
    </source>
</evidence>